<protein>
    <submittedName>
        <fullName evidence="3">Uncharacterized protein</fullName>
    </submittedName>
</protein>
<accession>A0A7G7YRC2</accession>
<dbReference type="InterPro" id="IPR021458">
    <property type="entry name" value="Rv0495c"/>
</dbReference>
<gene>
    <name evidence="3" type="ORF">GP473_08280</name>
</gene>
<dbReference type="AlphaFoldDB" id="A0A7G7YRC2"/>
<keyword evidence="4" id="KW-1185">Reference proteome</keyword>
<evidence type="ECO:0000256" key="2">
    <source>
        <dbReference type="SAM" id="MobiDB-lite"/>
    </source>
</evidence>
<feature type="compositionally biased region" description="Polar residues" evidence="2">
    <location>
        <begin position="132"/>
        <end position="146"/>
    </location>
</feature>
<feature type="compositionally biased region" description="Basic and acidic residues" evidence="2">
    <location>
        <begin position="121"/>
        <end position="131"/>
    </location>
</feature>
<dbReference type="Pfam" id="PF11307">
    <property type="entry name" value="DUF3109"/>
    <property type="match status" value="2"/>
</dbReference>
<comment type="similarity">
    <text evidence="1">Belongs to the Rv0495c family.</text>
</comment>
<dbReference type="EMBL" id="CP046883">
    <property type="protein sequence ID" value="QNH97042.1"/>
    <property type="molecule type" value="Genomic_DNA"/>
</dbReference>
<dbReference type="KEGG" id="cans:GP473_08280"/>
<evidence type="ECO:0000313" key="3">
    <source>
        <dbReference type="EMBL" id="QNH97042.1"/>
    </source>
</evidence>
<name>A0A7G7YRC2_9CORY</name>
<sequence length="342" mass="37970">MATGYPADTAADLSIKSGRELPADYAREWFEFLDPADSEHIIQADLTWLLSTYRCRFGTTACAGIDATNPDVGCCVHGAFLTDADDREALAEIAQNLTDSDWQLRPSEQVEAWKAAQVASEIERKKTEPQKTENTGPQKTQIQQPEKQAEDEDHADHGYGETIGSLEPWLEWDELENDDGDLEPALKTLTVNGACIFANRHGFPAGAGCALHAWAIKNDVDLTIAKPEVCWQLPLRRLESWETRPDGVEQLRTTITEYDRRGWGNGGEDFDWYCTTDPACHAGEEAIWRTHKDELVELIGPQAYEVLAQHCAEREKLAAVAPSGFPLLAIHPATAEARKRGI</sequence>
<reference evidence="3 4" key="1">
    <citation type="submission" date="2019-12" db="EMBL/GenBank/DDBJ databases">
        <title>Corynebacterium sp. nov., isolated from feces of the Anser Albifrons in China.</title>
        <authorList>
            <person name="Liu Q."/>
        </authorList>
    </citation>
    <scope>NUCLEOTIDE SEQUENCE [LARGE SCALE GENOMIC DNA]</scope>
    <source>
        <strain evidence="3 4">23H37-10</strain>
    </source>
</reference>
<organism evidence="3 4">
    <name type="scientific">Corynebacterium anserum</name>
    <dbReference type="NCBI Taxonomy" id="2684406"/>
    <lineage>
        <taxon>Bacteria</taxon>
        <taxon>Bacillati</taxon>
        <taxon>Actinomycetota</taxon>
        <taxon>Actinomycetes</taxon>
        <taxon>Mycobacteriales</taxon>
        <taxon>Corynebacteriaceae</taxon>
        <taxon>Corynebacterium</taxon>
    </lineage>
</organism>
<dbReference type="Proteomes" id="UP000515275">
    <property type="component" value="Chromosome"/>
</dbReference>
<evidence type="ECO:0000313" key="4">
    <source>
        <dbReference type="Proteomes" id="UP000515275"/>
    </source>
</evidence>
<proteinExistence type="inferred from homology"/>
<feature type="region of interest" description="Disordered" evidence="2">
    <location>
        <begin position="120"/>
        <end position="162"/>
    </location>
</feature>
<evidence type="ECO:0000256" key="1">
    <source>
        <dbReference type="ARBA" id="ARBA00093770"/>
    </source>
</evidence>